<sequence>QLAPQLLRITNLVFHRVGVALQLIPGINALLQLPVFISEVLRIIHHALDVLRSQAVLVIRDGNLVLVASAFVLCCYLKDATSIDFKGYFNLWDTSRCLRDSREVKSAQQNSNINTLEPRLTYIFLSRENTSMHSCSVGHSFIWVDAPRGLLAIEKLLHQLLDLGDTGCTYYVEVLKLGTERLDLNAGLVLGGQRTFGFLHLTPQLLHGTVVPAHIFACFLLVQLDEVLHDTLVKVLTPQMGVPIGGHHLKHTIVNGEERHIKGATT</sequence>
<name>A0A0P7YND3_SCLFO</name>
<dbReference type="EMBL" id="JARO02004003">
    <property type="protein sequence ID" value="KPP69342.1"/>
    <property type="molecule type" value="Genomic_DNA"/>
</dbReference>
<comment type="caution">
    <text evidence="1">The sequence shown here is derived from an EMBL/GenBank/DDBJ whole genome shotgun (WGS) entry which is preliminary data.</text>
</comment>
<gene>
    <name evidence="1" type="ORF">Z043_111912</name>
</gene>
<accession>A0A0P7YND3</accession>
<reference evidence="1 2" key="1">
    <citation type="submission" date="2015-08" db="EMBL/GenBank/DDBJ databases">
        <title>The genome of the Asian arowana (Scleropages formosus).</title>
        <authorList>
            <person name="Tan M.H."/>
            <person name="Gan H.M."/>
            <person name="Croft L.J."/>
            <person name="Austin C.M."/>
        </authorList>
    </citation>
    <scope>NUCLEOTIDE SEQUENCE [LARGE SCALE GENOMIC DNA]</scope>
    <source>
        <strain evidence="1">Aro1</strain>
    </source>
</reference>
<dbReference type="InterPro" id="IPR019651">
    <property type="entry name" value="Glutamate_DH_NAD-spec"/>
</dbReference>
<dbReference type="Pfam" id="PF10712">
    <property type="entry name" value="NAD-GH"/>
    <property type="match status" value="2"/>
</dbReference>
<evidence type="ECO:0000313" key="1">
    <source>
        <dbReference type="EMBL" id="KPP69342.1"/>
    </source>
</evidence>
<evidence type="ECO:0000313" key="2">
    <source>
        <dbReference type="Proteomes" id="UP000034805"/>
    </source>
</evidence>
<dbReference type="Proteomes" id="UP000034805">
    <property type="component" value="Unassembled WGS sequence"/>
</dbReference>
<feature type="non-terminal residue" evidence="1">
    <location>
        <position position="1"/>
    </location>
</feature>
<proteinExistence type="predicted"/>
<dbReference type="AlphaFoldDB" id="A0A0P7YND3"/>
<organism evidence="1 2">
    <name type="scientific">Scleropages formosus</name>
    <name type="common">Asian bonytongue</name>
    <name type="synonym">Osteoglossum formosum</name>
    <dbReference type="NCBI Taxonomy" id="113540"/>
    <lineage>
        <taxon>Eukaryota</taxon>
        <taxon>Metazoa</taxon>
        <taxon>Chordata</taxon>
        <taxon>Craniata</taxon>
        <taxon>Vertebrata</taxon>
        <taxon>Euteleostomi</taxon>
        <taxon>Actinopterygii</taxon>
        <taxon>Neopterygii</taxon>
        <taxon>Teleostei</taxon>
        <taxon>Osteoglossocephala</taxon>
        <taxon>Osteoglossomorpha</taxon>
        <taxon>Osteoglossiformes</taxon>
        <taxon>Osteoglossidae</taxon>
        <taxon>Scleropages</taxon>
    </lineage>
</organism>
<protein>
    <submittedName>
        <fullName evidence="1">Uncharacterized protein</fullName>
    </submittedName>
</protein>